<dbReference type="KEGG" id="mlj:MLAC_15410"/>
<dbReference type="Proteomes" id="UP000466396">
    <property type="component" value="Chromosome"/>
</dbReference>
<dbReference type="OrthoDB" id="4740140at2"/>
<reference evidence="1 2" key="1">
    <citation type="journal article" date="2019" name="Emerg. Microbes Infect.">
        <title>Comprehensive subspecies identification of 175 nontuberculous mycobacteria species based on 7547 genomic profiles.</title>
        <authorList>
            <person name="Matsumoto Y."/>
            <person name="Kinjo T."/>
            <person name="Motooka D."/>
            <person name="Nabeya D."/>
            <person name="Jung N."/>
            <person name="Uechi K."/>
            <person name="Horii T."/>
            <person name="Iida T."/>
            <person name="Fujita J."/>
            <person name="Nakamura S."/>
        </authorList>
    </citation>
    <scope>NUCLEOTIDE SEQUENCE [LARGE SCALE GENOMIC DNA]</scope>
    <source>
        <strain evidence="1 2">JCM 15657</strain>
    </source>
</reference>
<dbReference type="STRING" id="169765.AWC15_09170"/>
<dbReference type="AlphaFoldDB" id="A0A1X1XMP3"/>
<name>A0A1X1XMP3_9MYCO</name>
<proteinExistence type="predicted"/>
<dbReference type="RefSeq" id="WP_139822621.1">
    <property type="nucleotide sequence ID" value="NZ_AP022581.1"/>
</dbReference>
<gene>
    <name evidence="1" type="ORF">MLAC_15410</name>
</gene>
<protein>
    <submittedName>
        <fullName evidence="1">Uncharacterized protein</fullName>
    </submittedName>
</protein>
<dbReference type="EMBL" id="AP022581">
    <property type="protein sequence ID" value="BBX96247.1"/>
    <property type="molecule type" value="Genomic_DNA"/>
</dbReference>
<sequence>MNPFFSGFDVVVGSDGVATITPMGALGDLLPISAIPGQMAQNFTNLLPAGSVPAQVSQNFTNLVNTVTDTSVTSTFTLIPDPSNPVLPIGVDINTRMGLPVALAIDALGGPVNGLSALGSSATAFANAAQTGDVLGAAAAILDAPAVFADGFLNGQTTVPLTVTALGLPTTLNLPLSGILVSPAPYSAVVDASGLGIPGLTLDGVVTGTPLGGIIPGLLNLLPADLAAALGAPAPVIPPVDSL</sequence>
<evidence type="ECO:0000313" key="2">
    <source>
        <dbReference type="Proteomes" id="UP000466396"/>
    </source>
</evidence>
<evidence type="ECO:0000313" key="1">
    <source>
        <dbReference type="EMBL" id="BBX96247.1"/>
    </source>
</evidence>
<accession>A0A1X1XMP3</accession>
<organism evidence="1 2">
    <name type="scientific">Mycobacterium lacus</name>
    <dbReference type="NCBI Taxonomy" id="169765"/>
    <lineage>
        <taxon>Bacteria</taxon>
        <taxon>Bacillati</taxon>
        <taxon>Actinomycetota</taxon>
        <taxon>Actinomycetes</taxon>
        <taxon>Mycobacteriales</taxon>
        <taxon>Mycobacteriaceae</taxon>
        <taxon>Mycobacterium</taxon>
    </lineage>
</organism>
<keyword evidence="2" id="KW-1185">Reference proteome</keyword>